<dbReference type="Proteomes" id="UP000186141">
    <property type="component" value="Unassembled WGS sequence"/>
</dbReference>
<name>A0A1N7N5S7_9RHOB</name>
<dbReference type="EMBL" id="FTOT01000003">
    <property type="protein sequence ID" value="SIS93491.1"/>
    <property type="molecule type" value="Genomic_DNA"/>
</dbReference>
<evidence type="ECO:0000313" key="1">
    <source>
        <dbReference type="EMBL" id="SIS93491.1"/>
    </source>
</evidence>
<dbReference type="STRING" id="1086013.SAMN05421774_103134"/>
<dbReference type="AlphaFoldDB" id="A0A1N7N5S7"/>
<dbReference type="SUPFAM" id="SSF53474">
    <property type="entry name" value="alpha/beta-Hydrolases"/>
    <property type="match status" value="1"/>
</dbReference>
<dbReference type="RefSeq" id="WP_076530506.1">
    <property type="nucleotide sequence ID" value="NZ_BMEH01000003.1"/>
</dbReference>
<dbReference type="InterPro" id="IPR029058">
    <property type="entry name" value="AB_hydrolase_fold"/>
</dbReference>
<sequence length="465" mass="49148">MAAAPDGPVGHLPILCRALIQQGRVSEARDIFADTIWAGSFAPEQRVALIAALTYGCTEDDLRTFTARLESIRPSSAAERSRMAAAEVRAGQYPMAIERLCALEREGALTVLQKSQLLKALIQLGQVEAALRRVILWQAQEPDNPAWVLQEAKILFGARCSELAVRCTLAGLERWPLDEGLIRHMADLPATAEEFARAVDIINAARAVEPLPVTAALGLAKAALHVRKTDLAMDVLSGVEAGADLRAAVQMVRTAGAKATIVVFLGIYGKLGTLPLDYVDALLSRHPAHVIYLHDILHAEFLVPAPEIGGSAAGLIALVRGLADDLGGAPLITLGTSSGGFAAMLHGPALGAAGIIAYSGQTIMHSAQERPAEEAQHGGLAYLARIPLAQRDVLPALAACPDLPVWHVAGEGHGNDLLHQRRLAGLPQVRCLIQPGGLATHNTMLPAVLSGRFDALLSEAIARIA</sequence>
<dbReference type="Gene3D" id="1.25.40.10">
    <property type="entry name" value="Tetratricopeptide repeat domain"/>
    <property type="match status" value="1"/>
</dbReference>
<dbReference type="SUPFAM" id="SSF48452">
    <property type="entry name" value="TPR-like"/>
    <property type="match status" value="1"/>
</dbReference>
<reference evidence="1 2" key="1">
    <citation type="submission" date="2017-01" db="EMBL/GenBank/DDBJ databases">
        <authorList>
            <person name="Mah S.A."/>
            <person name="Swanson W.J."/>
            <person name="Moy G.W."/>
            <person name="Vacquier V.D."/>
        </authorList>
    </citation>
    <scope>NUCLEOTIDE SEQUENCE [LARGE SCALE GENOMIC DNA]</scope>
    <source>
        <strain evidence="1 2">DSM 26375</strain>
    </source>
</reference>
<evidence type="ECO:0000313" key="2">
    <source>
        <dbReference type="Proteomes" id="UP000186141"/>
    </source>
</evidence>
<proteinExistence type="predicted"/>
<gene>
    <name evidence="1" type="ORF">SAMN05421774_103134</name>
</gene>
<protein>
    <recommendedName>
        <fullName evidence="3">Tetratricopeptide repeat-containing protein</fullName>
    </recommendedName>
</protein>
<accession>A0A1N7N5S7</accession>
<dbReference type="InterPro" id="IPR011990">
    <property type="entry name" value="TPR-like_helical_dom_sf"/>
</dbReference>
<keyword evidence="2" id="KW-1185">Reference proteome</keyword>
<organism evidence="1 2">
    <name type="scientific">Gemmobacter megaterium</name>
    <dbReference type="NCBI Taxonomy" id="1086013"/>
    <lineage>
        <taxon>Bacteria</taxon>
        <taxon>Pseudomonadati</taxon>
        <taxon>Pseudomonadota</taxon>
        <taxon>Alphaproteobacteria</taxon>
        <taxon>Rhodobacterales</taxon>
        <taxon>Paracoccaceae</taxon>
        <taxon>Gemmobacter</taxon>
    </lineage>
</organism>
<evidence type="ECO:0008006" key="3">
    <source>
        <dbReference type="Google" id="ProtNLM"/>
    </source>
</evidence>